<evidence type="ECO:0000313" key="2">
    <source>
        <dbReference type="EMBL" id="RMZ57302.1"/>
    </source>
</evidence>
<proteinExistence type="predicted"/>
<sequence>MVRVSIYVQYGPHVYMLEASSADDICRWMGYSKAGSIRGTTLHVLGVSASAIKMTPFEIIKERSTRMLVALECLKAGQKACTADKDGNIGTGNKGKNNFGDYNNGNNNIGVPATLSNRITASTNISQPSALLTAPKPSTTIPTTQPSTTIPTTQPSTNLTAS</sequence>
<reference evidence="3" key="1">
    <citation type="journal article" date="2018" name="Algal Res.">
        <title>Characterization of plant carbon substrate utilization by Auxenochlorella protothecoides.</title>
        <authorList>
            <person name="Vogler B.W."/>
            <person name="Starkenburg S.R."/>
            <person name="Sudasinghe N."/>
            <person name="Schambach J.Y."/>
            <person name="Rollin J.A."/>
            <person name="Pattathil S."/>
            <person name="Barry A.N."/>
        </authorList>
    </citation>
    <scope>NUCLEOTIDE SEQUENCE [LARGE SCALE GENOMIC DNA]</scope>
    <source>
        <strain evidence="3">UTEX 25</strain>
    </source>
</reference>
<organism evidence="2 3">
    <name type="scientific">Auxenochlorella protothecoides</name>
    <name type="common">Green microalga</name>
    <name type="synonym">Chlorella protothecoides</name>
    <dbReference type="NCBI Taxonomy" id="3075"/>
    <lineage>
        <taxon>Eukaryota</taxon>
        <taxon>Viridiplantae</taxon>
        <taxon>Chlorophyta</taxon>
        <taxon>core chlorophytes</taxon>
        <taxon>Trebouxiophyceae</taxon>
        <taxon>Chlorellales</taxon>
        <taxon>Chlorellaceae</taxon>
        <taxon>Auxenochlorella</taxon>
    </lineage>
</organism>
<evidence type="ECO:0000313" key="3">
    <source>
        <dbReference type="Proteomes" id="UP000279271"/>
    </source>
</evidence>
<dbReference type="AlphaFoldDB" id="A0A3M7L6X2"/>
<dbReference type="EMBL" id="QOKY01000128">
    <property type="protein sequence ID" value="RMZ57302.1"/>
    <property type="molecule type" value="Genomic_DNA"/>
</dbReference>
<name>A0A3M7L6X2_AUXPR</name>
<dbReference type="Proteomes" id="UP000279271">
    <property type="component" value="Unassembled WGS sequence"/>
</dbReference>
<evidence type="ECO:0000256" key="1">
    <source>
        <dbReference type="SAM" id="MobiDB-lite"/>
    </source>
</evidence>
<feature type="compositionally biased region" description="Low complexity" evidence="1">
    <location>
        <begin position="137"/>
        <end position="162"/>
    </location>
</feature>
<gene>
    <name evidence="2" type="ORF">APUTEX25_004136</name>
</gene>
<accession>A0A3M7L6X2</accession>
<comment type="caution">
    <text evidence="2">The sequence shown here is derived from an EMBL/GenBank/DDBJ whole genome shotgun (WGS) entry which is preliminary data.</text>
</comment>
<feature type="region of interest" description="Disordered" evidence="1">
    <location>
        <begin position="129"/>
        <end position="162"/>
    </location>
</feature>
<protein>
    <submittedName>
        <fullName evidence="2">Uncharacterized protein</fullName>
    </submittedName>
</protein>